<accession>A0AAX3MX09</accession>
<evidence type="ECO:0000256" key="6">
    <source>
        <dbReference type="ARBA" id="ARBA00022679"/>
    </source>
</evidence>
<feature type="domain" description="Histidine kinase" evidence="14">
    <location>
        <begin position="928"/>
        <end position="1028"/>
    </location>
</feature>
<evidence type="ECO:0000256" key="10">
    <source>
        <dbReference type="ARBA" id="ARBA00023012"/>
    </source>
</evidence>
<dbReference type="EMBL" id="CP118108">
    <property type="protein sequence ID" value="WDI01382.1"/>
    <property type="molecule type" value="Genomic_DNA"/>
</dbReference>
<keyword evidence="7" id="KW-0547">Nucleotide-binding</keyword>
<evidence type="ECO:0000313" key="18">
    <source>
        <dbReference type="Proteomes" id="UP001220962"/>
    </source>
</evidence>
<keyword evidence="10" id="KW-0902">Two-component regulatory system</keyword>
<dbReference type="GO" id="GO:0000155">
    <property type="term" value="F:phosphorelay sensor kinase activity"/>
    <property type="evidence" value="ECO:0007669"/>
    <property type="project" value="InterPro"/>
</dbReference>
<comment type="subcellular location">
    <subcellularLocation>
        <location evidence="2">Cell membrane</location>
    </subcellularLocation>
</comment>
<evidence type="ECO:0000256" key="12">
    <source>
        <dbReference type="PROSITE-ProRule" id="PRU00169"/>
    </source>
</evidence>
<dbReference type="InterPro" id="IPR011006">
    <property type="entry name" value="CheY-like_superfamily"/>
</dbReference>
<dbReference type="Pfam" id="PF00072">
    <property type="entry name" value="Response_reg"/>
    <property type="match status" value="1"/>
</dbReference>
<dbReference type="InterPro" id="IPR010559">
    <property type="entry name" value="Sig_transdc_His_kin_internal"/>
</dbReference>
<evidence type="ECO:0000313" key="17">
    <source>
        <dbReference type="EMBL" id="WDI01382.1"/>
    </source>
</evidence>
<dbReference type="GO" id="GO:0005886">
    <property type="term" value="C:plasma membrane"/>
    <property type="evidence" value="ECO:0007669"/>
    <property type="project" value="UniProtKB-SubCell"/>
</dbReference>
<feature type="transmembrane region" description="Helical" evidence="13">
    <location>
        <begin position="334"/>
        <end position="358"/>
    </location>
</feature>
<evidence type="ECO:0000256" key="13">
    <source>
        <dbReference type="SAM" id="Phobius"/>
    </source>
</evidence>
<dbReference type="InterPro" id="IPR036097">
    <property type="entry name" value="HisK_dim/P_sf"/>
</dbReference>
<dbReference type="Proteomes" id="UP001221519">
    <property type="component" value="Chromosome"/>
</dbReference>
<dbReference type="SMART" id="SM00387">
    <property type="entry name" value="HATPase_c"/>
    <property type="match status" value="2"/>
</dbReference>
<dbReference type="EC" id="2.7.13.3" evidence="3"/>
<evidence type="ECO:0000256" key="3">
    <source>
        <dbReference type="ARBA" id="ARBA00012438"/>
    </source>
</evidence>
<dbReference type="EMBL" id="CP118101">
    <property type="protein sequence ID" value="WDH81661.1"/>
    <property type="molecule type" value="Genomic_DNA"/>
</dbReference>
<dbReference type="PANTHER" id="PTHR43047">
    <property type="entry name" value="TWO-COMPONENT HISTIDINE PROTEIN KINASE"/>
    <property type="match status" value="1"/>
</dbReference>
<dbReference type="PROSITE" id="PS50109">
    <property type="entry name" value="HIS_KIN"/>
    <property type="match status" value="2"/>
</dbReference>
<keyword evidence="4" id="KW-1003">Cell membrane</keyword>
<keyword evidence="13" id="KW-1133">Transmembrane helix</keyword>
<dbReference type="Gene3D" id="3.30.565.10">
    <property type="entry name" value="Histidine kinase-like ATPase, C-terminal domain"/>
    <property type="match status" value="2"/>
</dbReference>
<gene>
    <name evidence="16" type="ORF">PUW23_19390</name>
    <name evidence="17" type="ORF">PUW25_19245</name>
</gene>
<proteinExistence type="predicted"/>
<dbReference type="Pfam" id="PF06580">
    <property type="entry name" value="His_kinase"/>
    <property type="match status" value="1"/>
</dbReference>
<keyword evidence="6" id="KW-0808">Transferase</keyword>
<dbReference type="Gene3D" id="3.40.50.2300">
    <property type="match status" value="1"/>
</dbReference>
<keyword evidence="11 13" id="KW-0472">Membrane</keyword>
<keyword evidence="8" id="KW-0418">Kinase</keyword>
<evidence type="ECO:0000256" key="5">
    <source>
        <dbReference type="ARBA" id="ARBA00022553"/>
    </source>
</evidence>
<evidence type="ECO:0000313" key="19">
    <source>
        <dbReference type="Proteomes" id="UP001221519"/>
    </source>
</evidence>
<dbReference type="InterPro" id="IPR008979">
    <property type="entry name" value="Galactose-bd-like_sf"/>
</dbReference>
<organism evidence="16 18">
    <name type="scientific">Paenibacillus urinalis</name>
    <dbReference type="NCBI Taxonomy" id="521520"/>
    <lineage>
        <taxon>Bacteria</taxon>
        <taxon>Bacillati</taxon>
        <taxon>Bacillota</taxon>
        <taxon>Bacilli</taxon>
        <taxon>Bacillales</taxon>
        <taxon>Paenibacillaceae</taxon>
        <taxon>Paenibacillus</taxon>
    </lineage>
</organism>
<dbReference type="InterPro" id="IPR003661">
    <property type="entry name" value="HisK_dim/P_dom"/>
</dbReference>
<feature type="transmembrane region" description="Helical" evidence="13">
    <location>
        <begin position="370"/>
        <end position="390"/>
    </location>
</feature>
<feature type="transmembrane region" description="Helical" evidence="13">
    <location>
        <begin position="213"/>
        <end position="235"/>
    </location>
</feature>
<dbReference type="InterPro" id="IPR036890">
    <property type="entry name" value="HATPase_C_sf"/>
</dbReference>
<feature type="domain" description="Response regulatory" evidence="15">
    <location>
        <begin position="701"/>
        <end position="818"/>
    </location>
</feature>
<dbReference type="Pfam" id="PF00512">
    <property type="entry name" value="HisKA"/>
    <property type="match status" value="1"/>
</dbReference>
<feature type="transmembrane region" description="Helical" evidence="13">
    <location>
        <begin position="276"/>
        <end position="296"/>
    </location>
</feature>
<comment type="catalytic activity">
    <reaction evidence="1">
        <text>ATP + protein L-histidine = ADP + protein N-phospho-L-histidine.</text>
        <dbReference type="EC" id="2.7.13.3"/>
    </reaction>
</comment>
<evidence type="ECO:0000259" key="15">
    <source>
        <dbReference type="PROSITE" id="PS50110"/>
    </source>
</evidence>
<dbReference type="InterPro" id="IPR003594">
    <property type="entry name" value="HATPase_dom"/>
</dbReference>
<dbReference type="CDD" id="cd00082">
    <property type="entry name" value="HisKA"/>
    <property type="match status" value="1"/>
</dbReference>
<feature type="transmembrane region" description="Helical" evidence="13">
    <location>
        <begin position="396"/>
        <end position="419"/>
    </location>
</feature>
<dbReference type="PROSITE" id="PS50110">
    <property type="entry name" value="RESPONSE_REGULATORY"/>
    <property type="match status" value="1"/>
</dbReference>
<sequence>MYKRWLTISIIAIVLLSLIPISILITNETRQDIQVRNGVMDLAEWDPEQEGRIKLDGEWEFYWGELLPPSFFRHGASDAVSRMIMKVPSDWTESRINGKPLPAYGYATYRMVLSNVPDDMVFAIKKTNIRFSSNIYINGEKLLSDGKPSQRSTDYTAGNIPQIGGFSTTGDDIEIIVHVANYDYINAGIPASLYFGELNHMMEHQQQLIVREFSLIAILVTLAVIYAVCFIAAGLNGKKDYSLLLFSLICLLFSIYQGLVGERVLLLLGSSLSFEWIYKIKDISSMTYFIVLVALFNQLQQNIISRRAAKIAITVLSLFTLLIVLLPIQSYTLVQVYVIVFYEFLLLWMLIRAGTLYVKSMTNQRINSMLLFLGMLTINLYSLDLLLFAFSLKEELWLGQLYIVIFNIIMIFLVVLRFFTAYQDMKEMKNKLVKLDKIKDDFLINTSHELKTPLGAIVGITDSIIKRVEGPLNEQQIQNLTIVKNSGRRLTMLVNDLLDYSKMKNGDITLHKKKMNLRASVDAVIKLQMFVLGNKPVRLINSISEAFPDIYADPDRLLQILHNLIGNAMKYTDVGEVEISAEMHRNTVVIHVRDTGIGIAPGMERFVFQAYEQIELSSKYDRSGIGIGLSITKKLVELHGGQIRVESSIEKGSVFTFTLPQADIDSVEWNTASKEYDVEAHESLNLQVQYPLYLEGEIKEPVLVVEDDLANMQSIINALKLKGYSIVAVNNGHQALQELDKNQGFYLVILDIMMADMSGYEVLTKIRERYTLFELPVLMLTARNKAEDMRIAVDNGANDYVGKPFETEELLARVNNLTKMKAAVKHAKEAEIAFLRSQIKPHFLYNALNSIAELCIVEPSQAEDLVLHLSSYLRNSFDFKQLDSFTTLEKELALVEAYVHIERARFGNRIQVEYDIDADPFIQIPPLILQPLVENAIRHGLMSSSSGGIVNVMVRKQEDHIMLISVSDNGCGMSEKKLKEILSPQTETKGVGLWNIGQRIKLIYGIDFEVISAEGVGTQIMFHIPADPDYMRRSN</sequence>
<keyword evidence="9 16" id="KW-0067">ATP-binding</keyword>
<evidence type="ECO:0000313" key="16">
    <source>
        <dbReference type="EMBL" id="WDH81661.1"/>
    </source>
</evidence>
<feature type="modified residue" description="4-aspartylphosphate" evidence="12">
    <location>
        <position position="751"/>
    </location>
</feature>
<feature type="transmembrane region" description="Helical" evidence="13">
    <location>
        <begin position="242"/>
        <end position="260"/>
    </location>
</feature>
<evidence type="ECO:0000256" key="9">
    <source>
        <dbReference type="ARBA" id="ARBA00022840"/>
    </source>
</evidence>
<evidence type="ECO:0000256" key="2">
    <source>
        <dbReference type="ARBA" id="ARBA00004236"/>
    </source>
</evidence>
<dbReference type="AlphaFoldDB" id="A0AAX3MX09"/>
<dbReference type="GO" id="GO:0005524">
    <property type="term" value="F:ATP binding"/>
    <property type="evidence" value="ECO:0007669"/>
    <property type="project" value="UniProtKB-KW"/>
</dbReference>
<dbReference type="PRINTS" id="PR00344">
    <property type="entry name" value="BCTRLSENSOR"/>
</dbReference>
<dbReference type="SMART" id="SM00448">
    <property type="entry name" value="REC"/>
    <property type="match status" value="1"/>
</dbReference>
<dbReference type="Proteomes" id="UP001220962">
    <property type="component" value="Chromosome"/>
</dbReference>
<feature type="transmembrane region" description="Helical" evidence="13">
    <location>
        <begin position="5"/>
        <end position="25"/>
    </location>
</feature>
<keyword evidence="5 12" id="KW-0597">Phosphoprotein</keyword>
<evidence type="ECO:0000256" key="11">
    <source>
        <dbReference type="ARBA" id="ARBA00023136"/>
    </source>
</evidence>
<protein>
    <recommendedName>
        <fullName evidence="3">histidine kinase</fullName>
        <ecNumber evidence="3">2.7.13.3</ecNumber>
    </recommendedName>
</protein>
<name>A0AAX3MX09_9BACL</name>
<dbReference type="SUPFAM" id="SSF47384">
    <property type="entry name" value="Homodimeric domain of signal transducing histidine kinase"/>
    <property type="match status" value="1"/>
</dbReference>
<evidence type="ECO:0000256" key="1">
    <source>
        <dbReference type="ARBA" id="ARBA00000085"/>
    </source>
</evidence>
<reference evidence="16 19" key="1">
    <citation type="submission" date="2023-02" db="EMBL/GenBank/DDBJ databases">
        <title>Pathogen: clinical or host-associated sample.</title>
        <authorList>
            <person name="Hergert J."/>
            <person name="Casey R."/>
            <person name="Wagner J."/>
            <person name="Young E.L."/>
            <person name="Oakeson K.F."/>
        </authorList>
    </citation>
    <scope>NUCLEOTIDE SEQUENCE</scope>
    <source>
        <strain evidence="17 19">2022CK-00829</strain>
        <strain evidence="16">2022CK-00830</strain>
    </source>
</reference>
<evidence type="ECO:0000256" key="8">
    <source>
        <dbReference type="ARBA" id="ARBA00022777"/>
    </source>
</evidence>
<dbReference type="RefSeq" id="WP_274338429.1">
    <property type="nucleotide sequence ID" value="NZ_CP118101.1"/>
</dbReference>
<dbReference type="SMART" id="SM00388">
    <property type="entry name" value="HisKA"/>
    <property type="match status" value="1"/>
</dbReference>
<dbReference type="Pfam" id="PF02518">
    <property type="entry name" value="HATPase_c"/>
    <property type="match status" value="2"/>
</dbReference>
<dbReference type="SUPFAM" id="SSF49785">
    <property type="entry name" value="Galactose-binding domain-like"/>
    <property type="match status" value="1"/>
</dbReference>
<feature type="transmembrane region" description="Helical" evidence="13">
    <location>
        <begin position="308"/>
        <end position="328"/>
    </location>
</feature>
<dbReference type="FunFam" id="3.30.565.10:FF:000023">
    <property type="entry name" value="PAS domain-containing sensor histidine kinase"/>
    <property type="match status" value="1"/>
</dbReference>
<dbReference type="InterPro" id="IPR004358">
    <property type="entry name" value="Sig_transdc_His_kin-like_C"/>
</dbReference>
<dbReference type="GO" id="GO:0009927">
    <property type="term" value="F:histidine phosphotransfer kinase activity"/>
    <property type="evidence" value="ECO:0007669"/>
    <property type="project" value="TreeGrafter"/>
</dbReference>
<feature type="domain" description="Histidine kinase" evidence="14">
    <location>
        <begin position="445"/>
        <end position="663"/>
    </location>
</feature>
<dbReference type="SUPFAM" id="SSF55874">
    <property type="entry name" value="ATPase domain of HSP90 chaperone/DNA topoisomerase II/histidine kinase"/>
    <property type="match status" value="2"/>
</dbReference>
<evidence type="ECO:0000259" key="14">
    <source>
        <dbReference type="PROSITE" id="PS50109"/>
    </source>
</evidence>
<keyword evidence="13" id="KW-0812">Transmembrane</keyword>
<dbReference type="Gene3D" id="1.10.287.130">
    <property type="match status" value="1"/>
</dbReference>
<dbReference type="InterPro" id="IPR005467">
    <property type="entry name" value="His_kinase_dom"/>
</dbReference>
<dbReference type="PANTHER" id="PTHR43047:SF72">
    <property type="entry name" value="OSMOSENSING HISTIDINE PROTEIN KINASE SLN1"/>
    <property type="match status" value="1"/>
</dbReference>
<dbReference type="InterPro" id="IPR001789">
    <property type="entry name" value="Sig_transdc_resp-reg_receiver"/>
</dbReference>
<evidence type="ECO:0000256" key="4">
    <source>
        <dbReference type="ARBA" id="ARBA00022475"/>
    </source>
</evidence>
<evidence type="ECO:0000256" key="7">
    <source>
        <dbReference type="ARBA" id="ARBA00022741"/>
    </source>
</evidence>
<keyword evidence="19" id="KW-1185">Reference proteome</keyword>
<dbReference type="SUPFAM" id="SSF52172">
    <property type="entry name" value="CheY-like"/>
    <property type="match status" value="1"/>
</dbReference>